<gene>
    <name evidence="6" type="ORF">SAMN05421693_11769</name>
</gene>
<dbReference type="GO" id="GO:0032259">
    <property type="term" value="P:methylation"/>
    <property type="evidence" value="ECO:0007669"/>
    <property type="project" value="UniProtKB-KW"/>
</dbReference>
<keyword evidence="7" id="KW-1185">Reference proteome</keyword>
<dbReference type="EMBL" id="FOFO01000017">
    <property type="protein sequence ID" value="SEQ12755.1"/>
    <property type="molecule type" value="Genomic_DNA"/>
</dbReference>
<keyword evidence="2" id="KW-0489">Methyltransferase</keyword>
<dbReference type="CDD" id="cd02440">
    <property type="entry name" value="AdoMet_MTases"/>
    <property type="match status" value="1"/>
</dbReference>
<keyword evidence="4" id="KW-0680">Restriction system</keyword>
<evidence type="ECO:0000259" key="5">
    <source>
        <dbReference type="Pfam" id="PF02384"/>
    </source>
</evidence>
<dbReference type="SUPFAM" id="SSF53335">
    <property type="entry name" value="S-adenosyl-L-methionine-dependent methyltransferases"/>
    <property type="match status" value="1"/>
</dbReference>
<evidence type="ECO:0000256" key="1">
    <source>
        <dbReference type="ARBA" id="ARBA00006594"/>
    </source>
</evidence>
<dbReference type="GO" id="GO:0009307">
    <property type="term" value="P:DNA restriction-modification system"/>
    <property type="evidence" value="ECO:0007669"/>
    <property type="project" value="UniProtKB-KW"/>
</dbReference>
<feature type="domain" description="DNA methylase adenine-specific" evidence="5">
    <location>
        <begin position="298"/>
        <end position="554"/>
    </location>
</feature>
<comment type="similarity">
    <text evidence="1">Belongs to the N(4)/N(6)-methyltransferase family.</text>
</comment>
<dbReference type="Gene3D" id="3.40.50.150">
    <property type="entry name" value="Vaccinia Virus protein VP39"/>
    <property type="match status" value="1"/>
</dbReference>
<sequence length="580" mass="65771">MVPYILTTAVIHCMMPVMMKQIKNPALRRMREILDEKYFYKPEYFDGRTQFILLGGDNSDVGQNALCFEVYPGAPFCLFVATASNPPKKIRDKALSHALATETIGIVAFFSHDNEYFEVLRRRYRDDKFETVHGVEYYYKGSAGGEFRLFEEGAEYQAPTNAQAVNLIPITNKLENIFFEIHSAMRDIDGLHADAALEELCKLLYLKSYLEEQESILPISRITTSSFGTVEEYASCLRALYREAINYDLRVFRLKIPEYERSRGVFDLPIFLSSSALVKSFQLIEEFSLTRSDTDLKGRAFQKVLGKSVRSGMGQYFTPVQVCQLMVEITAPTSSELILDPFCGSGHFLTESLSYVRHTAPDHTKEYHEFAFGKLHGIEKSDRMTRIAMTDMRLNGDGHSNIRCTDALLDFRNYPDLKPESFDLVLTNPPFGSILGIEAFSGLARFSLAEGRKKVPLEIVGLERSIEFLRPGGRIAIVLPESIFNAESLKYVREWLMSKLAIRIVIDLPNETFAPFGANVRSGILFGRKRRAGEDFPKNKKACMIRVDNLGYDAAGRETKGSEIAEAIKTAKRFLQKEGW</sequence>
<organism evidence="6 7">
    <name type="scientific">Ectothiorhodospira magna</name>
    <dbReference type="NCBI Taxonomy" id="867345"/>
    <lineage>
        <taxon>Bacteria</taxon>
        <taxon>Pseudomonadati</taxon>
        <taxon>Pseudomonadota</taxon>
        <taxon>Gammaproteobacteria</taxon>
        <taxon>Chromatiales</taxon>
        <taxon>Ectothiorhodospiraceae</taxon>
        <taxon>Ectothiorhodospira</taxon>
    </lineage>
</organism>
<dbReference type="InterPro" id="IPR003356">
    <property type="entry name" value="DNA_methylase_A-5"/>
</dbReference>
<evidence type="ECO:0000313" key="6">
    <source>
        <dbReference type="EMBL" id="SEQ12755.1"/>
    </source>
</evidence>
<dbReference type="GO" id="GO:0008170">
    <property type="term" value="F:N-methyltransferase activity"/>
    <property type="evidence" value="ECO:0007669"/>
    <property type="project" value="InterPro"/>
</dbReference>
<evidence type="ECO:0000256" key="3">
    <source>
        <dbReference type="ARBA" id="ARBA00022679"/>
    </source>
</evidence>
<protein>
    <submittedName>
        <fullName evidence="6">Type I restriction enzyme M protein</fullName>
    </submittedName>
</protein>
<dbReference type="PANTHER" id="PTHR42998:SF1">
    <property type="entry name" value="TYPE I RESTRICTION ENZYME HINDI METHYLASE SUBUNIT"/>
    <property type="match status" value="1"/>
</dbReference>
<dbReference type="STRING" id="867345.SAMN05421693_11769"/>
<keyword evidence="3" id="KW-0808">Transferase</keyword>
<reference evidence="6 7" key="1">
    <citation type="submission" date="2016-10" db="EMBL/GenBank/DDBJ databases">
        <authorList>
            <person name="de Groot N.N."/>
        </authorList>
    </citation>
    <scope>NUCLEOTIDE SEQUENCE [LARGE SCALE GENOMIC DNA]</scope>
    <source>
        <strain evidence="6 7">B7-7</strain>
    </source>
</reference>
<name>A0A1H9DGX2_9GAMM</name>
<dbReference type="InterPro" id="IPR052916">
    <property type="entry name" value="Type-I_RE_MTase_Subunit"/>
</dbReference>
<proteinExistence type="inferred from homology"/>
<dbReference type="InterPro" id="IPR029063">
    <property type="entry name" value="SAM-dependent_MTases_sf"/>
</dbReference>
<accession>A0A1H9DGX2</accession>
<dbReference type="Pfam" id="PF02384">
    <property type="entry name" value="N6_Mtase"/>
    <property type="match status" value="1"/>
</dbReference>
<dbReference type="InterPro" id="IPR002052">
    <property type="entry name" value="DNA_methylase_N6_adenine_CS"/>
</dbReference>
<dbReference type="PRINTS" id="PR00507">
    <property type="entry name" value="N12N6MTFRASE"/>
</dbReference>
<evidence type="ECO:0000256" key="4">
    <source>
        <dbReference type="ARBA" id="ARBA00022747"/>
    </source>
</evidence>
<dbReference type="Proteomes" id="UP000199496">
    <property type="component" value="Unassembled WGS sequence"/>
</dbReference>
<evidence type="ECO:0000313" key="7">
    <source>
        <dbReference type="Proteomes" id="UP000199496"/>
    </source>
</evidence>
<dbReference type="PANTHER" id="PTHR42998">
    <property type="entry name" value="TYPE I RESTRICTION ENZYME HINDVIIP M PROTEIN-RELATED"/>
    <property type="match status" value="1"/>
</dbReference>
<evidence type="ECO:0000256" key="2">
    <source>
        <dbReference type="ARBA" id="ARBA00022603"/>
    </source>
</evidence>
<dbReference type="AlphaFoldDB" id="A0A1H9DGX2"/>
<dbReference type="PROSITE" id="PS00092">
    <property type="entry name" value="N6_MTASE"/>
    <property type="match status" value="1"/>
</dbReference>
<dbReference type="GO" id="GO:0003677">
    <property type="term" value="F:DNA binding"/>
    <property type="evidence" value="ECO:0007669"/>
    <property type="project" value="InterPro"/>
</dbReference>